<evidence type="ECO:0000313" key="2">
    <source>
        <dbReference type="Proteomes" id="UP000223596"/>
    </source>
</evidence>
<protein>
    <submittedName>
        <fullName evidence="1">Uncharacterized protein</fullName>
    </submittedName>
</protein>
<name>A0AB36TI03_ACETH</name>
<organism evidence="1 2">
    <name type="scientific">Acetivibrio thermocellus AD2</name>
    <dbReference type="NCBI Taxonomy" id="1138384"/>
    <lineage>
        <taxon>Bacteria</taxon>
        <taxon>Bacillati</taxon>
        <taxon>Bacillota</taxon>
        <taxon>Clostridia</taxon>
        <taxon>Eubacteriales</taxon>
        <taxon>Oscillospiraceae</taxon>
        <taxon>Acetivibrio</taxon>
    </lineage>
</organism>
<accession>A0AB36TI03</accession>
<gene>
    <name evidence="1" type="ORF">M972_111921</name>
</gene>
<sequence length="79" mass="9187">MGLGNLKTYGGLRQGSQSYNIDRLKKYLYYGDGTYDDLVNTLLNEAMNDQLESFASFYRGKKLYELPRGWPEIPAKRQR</sequence>
<dbReference type="EMBL" id="PDBW01000001">
    <property type="protein sequence ID" value="PFH03125.1"/>
    <property type="molecule type" value="Genomic_DNA"/>
</dbReference>
<proteinExistence type="predicted"/>
<dbReference type="GeneID" id="35803085"/>
<dbReference type="Proteomes" id="UP000223596">
    <property type="component" value="Unassembled WGS sequence"/>
</dbReference>
<comment type="caution">
    <text evidence="1">The sequence shown here is derived from an EMBL/GenBank/DDBJ whole genome shotgun (WGS) entry which is preliminary data.</text>
</comment>
<dbReference type="RefSeq" id="WP_003512665.1">
    <property type="nucleotide sequence ID" value="NZ_CP013828.1"/>
</dbReference>
<reference evidence="1 2" key="1">
    <citation type="submission" date="2017-09" db="EMBL/GenBank/DDBJ databases">
        <title>Evaluation of Pacific Biosciences Sequencing Technology to Finishing C. thermocellum Genome Sequences.</title>
        <authorList>
            <person name="Brown S."/>
        </authorList>
    </citation>
    <scope>NUCLEOTIDE SEQUENCE [LARGE SCALE GENOMIC DNA]</scope>
    <source>
        <strain evidence="1 2">AD2</strain>
    </source>
</reference>
<dbReference type="AlphaFoldDB" id="A0AB36TI03"/>
<evidence type="ECO:0000313" key="1">
    <source>
        <dbReference type="EMBL" id="PFH03125.1"/>
    </source>
</evidence>